<accession>A0A0A0BWW0</accession>
<gene>
    <name evidence="1" type="ORF">N868_08265</name>
</gene>
<dbReference type="SUPFAM" id="SSF55781">
    <property type="entry name" value="GAF domain-like"/>
    <property type="match status" value="1"/>
</dbReference>
<dbReference type="Proteomes" id="UP000029839">
    <property type="component" value="Unassembled WGS sequence"/>
</dbReference>
<dbReference type="Gene3D" id="3.30.450.40">
    <property type="match status" value="1"/>
</dbReference>
<organism evidence="1 2">
    <name type="scientific">Cellulomonas carbonis T26</name>
    <dbReference type="NCBI Taxonomy" id="947969"/>
    <lineage>
        <taxon>Bacteria</taxon>
        <taxon>Bacillati</taxon>
        <taxon>Actinomycetota</taxon>
        <taxon>Actinomycetes</taxon>
        <taxon>Micrococcales</taxon>
        <taxon>Cellulomonadaceae</taxon>
        <taxon>Cellulomonas</taxon>
    </lineage>
</organism>
<comment type="caution">
    <text evidence="1">The sequence shown here is derived from an EMBL/GenBank/DDBJ whole genome shotgun (WGS) entry which is preliminary data.</text>
</comment>
<protein>
    <recommendedName>
        <fullName evidence="3">ANTAR domain-containing protein</fullName>
    </recommendedName>
</protein>
<evidence type="ECO:0000313" key="2">
    <source>
        <dbReference type="Proteomes" id="UP000029839"/>
    </source>
</evidence>
<evidence type="ECO:0000313" key="1">
    <source>
        <dbReference type="EMBL" id="KGM11644.1"/>
    </source>
</evidence>
<reference evidence="1 2" key="2">
    <citation type="journal article" date="2015" name="Stand. Genomic Sci.">
        <title>Draft genome sequence of Cellulomonas carbonis T26(T) and comparative analysis of six Cellulomonas genomes.</title>
        <authorList>
            <person name="Zhuang W."/>
            <person name="Zhang S."/>
            <person name="Xia X."/>
            <person name="Wang G."/>
        </authorList>
    </citation>
    <scope>NUCLEOTIDE SEQUENCE [LARGE SCALE GENOMIC DNA]</scope>
    <source>
        <strain evidence="1 2">T26</strain>
    </source>
</reference>
<reference evidence="1 2" key="1">
    <citation type="submission" date="2013-08" db="EMBL/GenBank/DDBJ databases">
        <title>Genome sequencing of Cellulomonas carbonis T26.</title>
        <authorList>
            <person name="Chen F."/>
            <person name="Li Y."/>
            <person name="Wang G."/>
        </authorList>
    </citation>
    <scope>NUCLEOTIDE SEQUENCE [LARGE SCALE GENOMIC DNA]</scope>
    <source>
        <strain evidence="1 2">T26</strain>
    </source>
</reference>
<sequence length="257" mass="25654">MVTLVRDLVTSVVSTACDLGLPVGAVLRVHGHPAAVAASDPAAGRCDAVVARHQLGPCLDALDAACGVMVPDVVVEDRWLPWRTAVLGSGLRSALAIPARVDDAVELAVTAYRTVPGAWPGDAVGRLAAHASSAAATVGRALGTAAAPPGPATGWPSGLDPEPAASLRALLATPGDAAVVDEALTAVVRCNGCTALEALSMLLGAASGRAVTLGDVARTVLAALDRPAPVLEVPVRDCVAAPPPRRTVPARDRAAGA</sequence>
<dbReference type="RefSeq" id="WP_052426005.1">
    <property type="nucleotide sequence ID" value="NZ_AXCY01000017.1"/>
</dbReference>
<dbReference type="OrthoDB" id="3820533at2"/>
<proteinExistence type="predicted"/>
<name>A0A0A0BWW0_9CELL</name>
<dbReference type="AlphaFoldDB" id="A0A0A0BWW0"/>
<evidence type="ECO:0008006" key="3">
    <source>
        <dbReference type="Google" id="ProtNLM"/>
    </source>
</evidence>
<keyword evidence="2" id="KW-1185">Reference proteome</keyword>
<dbReference type="EMBL" id="AXCY01000017">
    <property type="protein sequence ID" value="KGM11644.1"/>
    <property type="molecule type" value="Genomic_DNA"/>
</dbReference>
<dbReference type="InterPro" id="IPR029016">
    <property type="entry name" value="GAF-like_dom_sf"/>
</dbReference>